<accession>A0A4U7BR69</accession>
<dbReference type="AlphaFoldDB" id="A0A4U7BR69"/>
<dbReference type="Pfam" id="PF08889">
    <property type="entry name" value="WbqC"/>
    <property type="match status" value="1"/>
</dbReference>
<proteinExistence type="predicted"/>
<gene>
    <name evidence="1" type="ORF">CQA76_02500</name>
</gene>
<dbReference type="OrthoDB" id="3611744at2"/>
<dbReference type="EMBL" id="NXMA01000003">
    <property type="protein sequence ID" value="TKX32855.1"/>
    <property type="molecule type" value="Genomic_DNA"/>
</dbReference>
<evidence type="ECO:0008006" key="3">
    <source>
        <dbReference type="Google" id="ProtNLM"/>
    </source>
</evidence>
<organism evidence="1 2">
    <name type="scientific">Campylobacter aviculae</name>
    <dbReference type="NCBI Taxonomy" id="2510190"/>
    <lineage>
        <taxon>Bacteria</taxon>
        <taxon>Pseudomonadati</taxon>
        <taxon>Campylobacterota</taxon>
        <taxon>Epsilonproteobacteria</taxon>
        <taxon>Campylobacterales</taxon>
        <taxon>Campylobacteraceae</taxon>
        <taxon>Campylobacter</taxon>
    </lineage>
</organism>
<reference evidence="1 2" key="1">
    <citation type="submission" date="2018-05" db="EMBL/GenBank/DDBJ databases">
        <title>Novel Campyloabacter and Helicobacter Species and Strains.</title>
        <authorList>
            <person name="Mannion A.J."/>
            <person name="Shen Z."/>
            <person name="Fox J.G."/>
        </authorList>
    </citation>
    <scope>NUCLEOTIDE SEQUENCE [LARGE SCALE GENOMIC DNA]</scope>
    <source>
        <strain evidence="2">MIT17-670</strain>
    </source>
</reference>
<comment type="caution">
    <text evidence="1">The sequence shown here is derived from an EMBL/GenBank/DDBJ whole genome shotgun (WGS) entry which is preliminary data.</text>
</comment>
<protein>
    <recommendedName>
        <fullName evidence="3">WbqC family protein</fullName>
    </recommendedName>
</protein>
<name>A0A4U7BR69_9BACT</name>
<sequence length="230" mass="27750">MQPTFNPWLGYIYMIHKVDAFVFLDNVQFERRSWQNRNRIKLQNQIFMLNLIIKKASQKTSLADIFLENDQKWKEKFLKTLYHAYSKSINFKKYYHFLEQSLYQEKKLVDFNINLILKICKDLNIQTPIYRASSMDITLEKKEKLLLNICKNLKANYYLSPEGSKNYLENAKKLFEEQNINIEYFDFVHPVYFQQGNTFIAYLGILDFMFNEKNPILKFKEVIKKNESLI</sequence>
<dbReference type="InterPro" id="IPR014985">
    <property type="entry name" value="WbqC"/>
</dbReference>
<evidence type="ECO:0000313" key="2">
    <source>
        <dbReference type="Proteomes" id="UP000310353"/>
    </source>
</evidence>
<evidence type="ECO:0000313" key="1">
    <source>
        <dbReference type="EMBL" id="TKX32855.1"/>
    </source>
</evidence>
<keyword evidence="2" id="KW-1185">Reference proteome</keyword>
<dbReference type="Proteomes" id="UP000310353">
    <property type="component" value="Unassembled WGS sequence"/>
</dbReference>